<dbReference type="GO" id="GO:0016491">
    <property type="term" value="F:oxidoreductase activity"/>
    <property type="evidence" value="ECO:0007669"/>
    <property type="project" value="InterPro"/>
</dbReference>
<dbReference type="Pfam" id="PF13450">
    <property type="entry name" value="NAD_binding_8"/>
    <property type="match status" value="1"/>
</dbReference>
<sequence length="375" mass="39918">MSEPLQPRRLNPARLPLSKSTAAARRVAIVGAGLSGLACARALLEAGATPRLFEKSRGVAGRMSTRRGEGWQCDNGAQYFTARDPAFRAEVGRWLDAGVAQRWQPRLRAFGPGAAVRVPDESLERFVGVPGMTAPARRLAEGLPVEISCTVDALAREAGSWRLRCAERGWIDERFDAVLLAVPAPQAAALLAGAADSGRTSPSVSGGAVAPDAIVRAAAALETLSRTARMRACWALMLRYPARLELDFDAAFVNEGPLRWVARDAGKPGRAGPETWLLHAEAQWSEEHVDESPERVAPILVDAFKRLGGATPAAWTAHRWRFADTAAPLAAGCVWNREAGLGLCGDWLAGGKVEGAWASGRALALAVLDAPGETR</sequence>
<protein>
    <recommendedName>
        <fullName evidence="1">Amine oxidase domain-containing protein</fullName>
    </recommendedName>
</protein>
<dbReference type="InterPro" id="IPR002937">
    <property type="entry name" value="Amino_oxidase"/>
</dbReference>
<dbReference type="AlphaFoldDB" id="A0A7W8HID2"/>
<evidence type="ECO:0000259" key="1">
    <source>
        <dbReference type="Pfam" id="PF01593"/>
    </source>
</evidence>
<name>A0A7W8HID2_9BURK</name>
<dbReference type="EMBL" id="JACHGB010000005">
    <property type="protein sequence ID" value="MBB5272585.1"/>
    <property type="molecule type" value="Genomic_DNA"/>
</dbReference>
<organism evidence="2 3">
    <name type="scientific">Quisquiliibacterium transsilvanicum</name>
    <dbReference type="NCBI Taxonomy" id="1549638"/>
    <lineage>
        <taxon>Bacteria</taxon>
        <taxon>Pseudomonadati</taxon>
        <taxon>Pseudomonadota</taxon>
        <taxon>Betaproteobacteria</taxon>
        <taxon>Burkholderiales</taxon>
        <taxon>Burkholderiaceae</taxon>
        <taxon>Quisquiliibacterium</taxon>
    </lineage>
</organism>
<proteinExistence type="predicted"/>
<dbReference type="SUPFAM" id="SSF51905">
    <property type="entry name" value="FAD/NAD(P)-binding domain"/>
    <property type="match status" value="1"/>
</dbReference>
<dbReference type="InterPro" id="IPR036188">
    <property type="entry name" value="FAD/NAD-bd_sf"/>
</dbReference>
<dbReference type="Proteomes" id="UP000532440">
    <property type="component" value="Unassembled WGS sequence"/>
</dbReference>
<accession>A0A7W8HID2</accession>
<feature type="domain" description="Amine oxidase" evidence="1">
    <location>
        <begin position="127"/>
        <end position="367"/>
    </location>
</feature>
<reference evidence="2 3" key="1">
    <citation type="submission" date="2020-08" db="EMBL/GenBank/DDBJ databases">
        <title>Genomic Encyclopedia of Type Strains, Phase IV (KMG-IV): sequencing the most valuable type-strain genomes for metagenomic binning, comparative biology and taxonomic classification.</title>
        <authorList>
            <person name="Goeker M."/>
        </authorList>
    </citation>
    <scope>NUCLEOTIDE SEQUENCE [LARGE SCALE GENOMIC DNA]</scope>
    <source>
        <strain evidence="2 3">DSM 29781</strain>
    </source>
</reference>
<dbReference type="RefSeq" id="WP_183968262.1">
    <property type="nucleotide sequence ID" value="NZ_BAABEW010000012.1"/>
</dbReference>
<dbReference type="PANTHER" id="PTHR16128">
    <property type="entry name" value="FAD/NAD(P)-BINDING OXIDOREDUCTASE FAMILY PROTEIN"/>
    <property type="match status" value="1"/>
</dbReference>
<keyword evidence="3" id="KW-1185">Reference proteome</keyword>
<evidence type="ECO:0000313" key="3">
    <source>
        <dbReference type="Proteomes" id="UP000532440"/>
    </source>
</evidence>
<comment type="caution">
    <text evidence="2">The sequence shown here is derived from an EMBL/GenBank/DDBJ whole genome shotgun (WGS) entry which is preliminary data.</text>
</comment>
<gene>
    <name evidence="2" type="ORF">HNQ70_002608</name>
</gene>
<dbReference type="Pfam" id="PF01593">
    <property type="entry name" value="Amino_oxidase"/>
    <property type="match status" value="1"/>
</dbReference>
<dbReference type="Gene3D" id="3.50.50.60">
    <property type="entry name" value="FAD/NAD(P)-binding domain"/>
    <property type="match status" value="1"/>
</dbReference>
<evidence type="ECO:0000313" key="2">
    <source>
        <dbReference type="EMBL" id="MBB5272585.1"/>
    </source>
</evidence>
<dbReference type="PANTHER" id="PTHR16128:SF5">
    <property type="entry name" value="FAD_NAD(P)-BINDING OXIDOREDUCTASE FAMILY PROTEIN"/>
    <property type="match status" value="1"/>
</dbReference>
<dbReference type="Gene3D" id="3.90.660.10">
    <property type="match status" value="1"/>
</dbReference>